<dbReference type="EMBL" id="BARW01000052">
    <property type="protein sequence ID" value="GAI69029.1"/>
    <property type="molecule type" value="Genomic_DNA"/>
</dbReference>
<proteinExistence type="predicted"/>
<dbReference type="AlphaFoldDB" id="X1SML9"/>
<organism evidence="2">
    <name type="scientific">marine sediment metagenome</name>
    <dbReference type="NCBI Taxonomy" id="412755"/>
    <lineage>
        <taxon>unclassified sequences</taxon>
        <taxon>metagenomes</taxon>
        <taxon>ecological metagenomes</taxon>
    </lineage>
</organism>
<evidence type="ECO:0000256" key="1">
    <source>
        <dbReference type="SAM" id="MobiDB-lite"/>
    </source>
</evidence>
<feature type="region of interest" description="Disordered" evidence="1">
    <location>
        <begin position="40"/>
        <end position="91"/>
    </location>
</feature>
<dbReference type="SUPFAM" id="SSF88874">
    <property type="entry name" value="Receptor-binding domain of short tail fibre protein gp12"/>
    <property type="match status" value="1"/>
</dbReference>
<evidence type="ECO:0008006" key="3">
    <source>
        <dbReference type="Google" id="ProtNLM"/>
    </source>
</evidence>
<feature type="compositionally biased region" description="Polar residues" evidence="1">
    <location>
        <begin position="75"/>
        <end position="84"/>
    </location>
</feature>
<sequence>MGWPWGIDTIPSGWHLCDGTAGTPDYRNCFLVGAGDTYAPGDSGGSDEQTHTFTGDGHSHTMPGGTYIAPGSGIDNKTNSSPAVGTTDPADNRPQYKAMCWIMKL</sequence>
<evidence type="ECO:0000313" key="2">
    <source>
        <dbReference type="EMBL" id="GAI69029.1"/>
    </source>
</evidence>
<gene>
    <name evidence="2" type="ORF">S12H4_00469</name>
</gene>
<accession>X1SML9</accession>
<protein>
    <recommendedName>
        <fullName evidence="3">Phage tail collar domain-containing protein</fullName>
    </recommendedName>
</protein>
<reference evidence="2" key="1">
    <citation type="journal article" date="2014" name="Front. Microbiol.">
        <title>High frequency of phylogenetically diverse reductive dehalogenase-homologous genes in deep subseafloor sedimentary metagenomes.</title>
        <authorList>
            <person name="Kawai M."/>
            <person name="Futagami T."/>
            <person name="Toyoda A."/>
            <person name="Takaki Y."/>
            <person name="Nishi S."/>
            <person name="Hori S."/>
            <person name="Arai W."/>
            <person name="Tsubouchi T."/>
            <person name="Morono Y."/>
            <person name="Uchiyama I."/>
            <person name="Ito T."/>
            <person name="Fujiyama A."/>
            <person name="Inagaki F."/>
            <person name="Takami H."/>
        </authorList>
    </citation>
    <scope>NUCLEOTIDE SEQUENCE</scope>
    <source>
        <strain evidence="2">Expedition CK06-06</strain>
    </source>
</reference>
<comment type="caution">
    <text evidence="2">The sequence shown here is derived from an EMBL/GenBank/DDBJ whole genome shotgun (WGS) entry which is preliminary data.</text>
</comment>
<name>X1SML9_9ZZZZ</name>